<dbReference type="Proteomes" id="UP000277582">
    <property type="component" value="Unassembled WGS sequence"/>
</dbReference>
<dbReference type="EMBL" id="RCOS01000052">
    <property type="protein sequence ID" value="RSN76870.1"/>
    <property type="molecule type" value="Genomic_DNA"/>
</dbReference>
<name>A0A429GSQ3_9CREN</name>
<evidence type="ECO:0000313" key="2">
    <source>
        <dbReference type="Proteomes" id="UP000277582"/>
    </source>
</evidence>
<protein>
    <submittedName>
        <fullName evidence="1">Uncharacterized protein</fullName>
    </submittedName>
</protein>
<sequence>MSEVAIRIVGVSIQDDKLFFILVRNIGNSELDVGWKEDWVVCIQRADRSIVSPHVLSLSSTLGFTMEGSILYPNKVLKIYVDPCQVYLHKGPAKITVNGPKGLSASYVIEPFWESSQTQIYR</sequence>
<accession>A0A429GSQ3</accession>
<reference evidence="1 2" key="1">
    <citation type="submission" date="2018-10" db="EMBL/GenBank/DDBJ databases">
        <title>Co-occurring genomic capacity for anaerobic methane metabolism and dissimilatory sulfite reduction discovered in the Korarchaeota.</title>
        <authorList>
            <person name="Mckay L.J."/>
            <person name="Dlakic M."/>
            <person name="Fields M.W."/>
            <person name="Delmont T.O."/>
            <person name="Eren A.M."/>
            <person name="Jay Z.J."/>
            <person name="Klingelsmith K.B."/>
            <person name="Rusch D.B."/>
            <person name="Inskeep W.P."/>
        </authorList>
    </citation>
    <scope>NUCLEOTIDE SEQUENCE [LARGE SCALE GENOMIC DNA]</scope>
    <source>
        <strain evidence="1 2">MDKW</strain>
    </source>
</reference>
<comment type="caution">
    <text evidence="1">The sequence shown here is derived from an EMBL/GenBank/DDBJ whole genome shotgun (WGS) entry which is preliminary data.</text>
</comment>
<proteinExistence type="predicted"/>
<keyword evidence="2" id="KW-1185">Reference proteome</keyword>
<organism evidence="1 2">
    <name type="scientific">Candidatus Methanodesulfokora washburnensis</name>
    <dbReference type="NCBI Taxonomy" id="2478471"/>
    <lineage>
        <taxon>Archaea</taxon>
        <taxon>Thermoproteota</taxon>
        <taxon>Candidatus Korarchaeia</taxon>
        <taxon>Candidatus Korarchaeia incertae sedis</taxon>
        <taxon>Candidatus Methanodesulfokora</taxon>
    </lineage>
</organism>
<evidence type="ECO:0000313" key="1">
    <source>
        <dbReference type="EMBL" id="RSN76870.1"/>
    </source>
</evidence>
<gene>
    <name evidence="1" type="ORF">D6D85_03485</name>
</gene>
<dbReference type="RefSeq" id="WP_125670661.1">
    <property type="nucleotide sequence ID" value="NZ_RCOS01000052.1"/>
</dbReference>
<dbReference type="AlphaFoldDB" id="A0A429GSQ3"/>